<accession>A0ABS1HCI8</accession>
<name>A0ABS1HCI8_9BACL</name>
<reference evidence="1 2" key="1">
    <citation type="submission" date="2020-12" db="EMBL/GenBank/DDBJ databases">
        <title>YIM B01967 draft genome.</title>
        <authorList>
            <person name="Yan X."/>
        </authorList>
    </citation>
    <scope>NUCLEOTIDE SEQUENCE [LARGE SCALE GENOMIC DNA]</scope>
    <source>
        <strain evidence="1 2">YIM B01967</strain>
    </source>
</reference>
<organism evidence="1 2">
    <name type="scientific">Viridibacillus soli</name>
    <dbReference type="NCBI Taxonomy" id="2798301"/>
    <lineage>
        <taxon>Bacteria</taxon>
        <taxon>Bacillati</taxon>
        <taxon>Bacillota</taxon>
        <taxon>Bacilli</taxon>
        <taxon>Bacillales</taxon>
        <taxon>Caryophanaceae</taxon>
        <taxon>Viridibacillus</taxon>
    </lineage>
</organism>
<evidence type="ECO:0000313" key="2">
    <source>
        <dbReference type="Proteomes" id="UP000618943"/>
    </source>
</evidence>
<dbReference type="EMBL" id="JAEOAH010000037">
    <property type="protein sequence ID" value="MBK3496698.1"/>
    <property type="molecule type" value="Genomic_DNA"/>
</dbReference>
<gene>
    <name evidence="1" type="ORF">JFL43_17885</name>
</gene>
<protein>
    <submittedName>
        <fullName evidence="1">Transporter</fullName>
    </submittedName>
</protein>
<evidence type="ECO:0000313" key="1">
    <source>
        <dbReference type="EMBL" id="MBK3496698.1"/>
    </source>
</evidence>
<comment type="caution">
    <text evidence="1">The sequence shown here is derived from an EMBL/GenBank/DDBJ whole genome shotgun (WGS) entry which is preliminary data.</text>
</comment>
<sequence>MSPSTLSSPPGFSPPIPAWQVGPSGLRRCLFRNTYIWLNNGNSFWFFPTFVGRNTIIGFRWSRRRFGWVYHMINPNTVRSFQCF</sequence>
<proteinExistence type="predicted"/>
<keyword evidence="2" id="KW-1185">Reference proteome</keyword>
<dbReference type="Proteomes" id="UP000618943">
    <property type="component" value="Unassembled WGS sequence"/>
</dbReference>